<sequence length="281" mass="32460">MSQSDAPAAFEITAAPYTTEWYHSLRAILGEGGCRQLGIYAIPDDFLLSVVVPVFNERNTLPEILDRIRAVPIRKEIVLVDDCSSDGTRDLLKEYESREWNDPNNTLSIHYHEVNRGKGAAVRTGFSHARGDAMIIQDADLEYDPAEIPRLLHPIVEDEADVVFGSRFLGDQPHRVLYFWHYLGNKFLTLLSNCFTNLNLTDMETCYKLFKREVIESIGPRLRQERFGIEPEMTARVARRRYRIFEMSISYHGRTYEQGKKIGWKDGFQAIWCIIRYGMSE</sequence>
<dbReference type="PANTHER" id="PTHR48090">
    <property type="entry name" value="UNDECAPRENYL-PHOSPHATE 4-DEOXY-4-FORMAMIDO-L-ARABINOSE TRANSFERASE-RELATED"/>
    <property type="match status" value="1"/>
</dbReference>
<dbReference type="CDD" id="cd04179">
    <property type="entry name" value="DPM_DPG-synthase_like"/>
    <property type="match status" value="1"/>
</dbReference>
<dbReference type="EMBL" id="CP036275">
    <property type="protein sequence ID" value="QDU38371.1"/>
    <property type="molecule type" value="Genomic_DNA"/>
</dbReference>
<keyword evidence="3" id="KW-1185">Reference proteome</keyword>
<dbReference type="SUPFAM" id="SSF53448">
    <property type="entry name" value="Nucleotide-diphospho-sugar transferases"/>
    <property type="match status" value="1"/>
</dbReference>
<dbReference type="KEGG" id="mri:Mal4_26980"/>
<dbReference type="Proteomes" id="UP000320496">
    <property type="component" value="Chromosome"/>
</dbReference>
<feature type="domain" description="Glycosyltransferase 2-like" evidence="1">
    <location>
        <begin position="49"/>
        <end position="218"/>
    </location>
</feature>
<keyword evidence="2" id="KW-0808">Transferase</keyword>
<dbReference type="Pfam" id="PF00535">
    <property type="entry name" value="Glycos_transf_2"/>
    <property type="match status" value="1"/>
</dbReference>
<dbReference type="RefSeq" id="WP_145369660.1">
    <property type="nucleotide sequence ID" value="NZ_CP036275.1"/>
</dbReference>
<dbReference type="InterPro" id="IPR029044">
    <property type="entry name" value="Nucleotide-diphossugar_trans"/>
</dbReference>
<evidence type="ECO:0000313" key="3">
    <source>
        <dbReference type="Proteomes" id="UP000320496"/>
    </source>
</evidence>
<organism evidence="2 3">
    <name type="scientific">Maioricimonas rarisocia</name>
    <dbReference type="NCBI Taxonomy" id="2528026"/>
    <lineage>
        <taxon>Bacteria</taxon>
        <taxon>Pseudomonadati</taxon>
        <taxon>Planctomycetota</taxon>
        <taxon>Planctomycetia</taxon>
        <taxon>Planctomycetales</taxon>
        <taxon>Planctomycetaceae</taxon>
        <taxon>Maioricimonas</taxon>
    </lineage>
</organism>
<accession>A0A517Z7E8</accession>
<gene>
    <name evidence="2" type="ORF">Mal4_26980</name>
</gene>
<dbReference type="InterPro" id="IPR050256">
    <property type="entry name" value="Glycosyltransferase_2"/>
</dbReference>
<dbReference type="AlphaFoldDB" id="A0A517Z7E8"/>
<evidence type="ECO:0000313" key="2">
    <source>
        <dbReference type="EMBL" id="QDU38371.1"/>
    </source>
</evidence>
<dbReference type="PANTHER" id="PTHR48090:SF7">
    <property type="entry name" value="RFBJ PROTEIN"/>
    <property type="match status" value="1"/>
</dbReference>
<dbReference type="GO" id="GO:0047267">
    <property type="term" value="F:undecaprenyl-phosphate mannosyltransferase activity"/>
    <property type="evidence" value="ECO:0007669"/>
    <property type="project" value="UniProtKB-EC"/>
</dbReference>
<name>A0A517Z7E8_9PLAN</name>
<dbReference type="EC" id="2.4.1.54" evidence="2"/>
<reference evidence="2 3" key="1">
    <citation type="submission" date="2019-02" db="EMBL/GenBank/DDBJ databases">
        <title>Deep-cultivation of Planctomycetes and their phenomic and genomic characterization uncovers novel biology.</title>
        <authorList>
            <person name="Wiegand S."/>
            <person name="Jogler M."/>
            <person name="Boedeker C."/>
            <person name="Pinto D."/>
            <person name="Vollmers J."/>
            <person name="Rivas-Marin E."/>
            <person name="Kohn T."/>
            <person name="Peeters S.H."/>
            <person name="Heuer A."/>
            <person name="Rast P."/>
            <person name="Oberbeckmann S."/>
            <person name="Bunk B."/>
            <person name="Jeske O."/>
            <person name="Meyerdierks A."/>
            <person name="Storesund J.E."/>
            <person name="Kallscheuer N."/>
            <person name="Luecker S."/>
            <person name="Lage O.M."/>
            <person name="Pohl T."/>
            <person name="Merkel B.J."/>
            <person name="Hornburger P."/>
            <person name="Mueller R.-W."/>
            <person name="Bruemmer F."/>
            <person name="Labrenz M."/>
            <person name="Spormann A.M."/>
            <person name="Op den Camp H."/>
            <person name="Overmann J."/>
            <person name="Amann R."/>
            <person name="Jetten M.S.M."/>
            <person name="Mascher T."/>
            <person name="Medema M.H."/>
            <person name="Devos D.P."/>
            <person name="Kaster A.-K."/>
            <person name="Ovreas L."/>
            <person name="Rohde M."/>
            <person name="Galperin M.Y."/>
            <person name="Jogler C."/>
        </authorList>
    </citation>
    <scope>NUCLEOTIDE SEQUENCE [LARGE SCALE GENOMIC DNA]</scope>
    <source>
        <strain evidence="2 3">Mal4</strain>
    </source>
</reference>
<dbReference type="Gene3D" id="3.90.550.10">
    <property type="entry name" value="Spore Coat Polysaccharide Biosynthesis Protein SpsA, Chain A"/>
    <property type="match status" value="1"/>
</dbReference>
<dbReference type="OrthoDB" id="9810303at2"/>
<evidence type="ECO:0000259" key="1">
    <source>
        <dbReference type="Pfam" id="PF00535"/>
    </source>
</evidence>
<proteinExistence type="predicted"/>
<dbReference type="InterPro" id="IPR001173">
    <property type="entry name" value="Glyco_trans_2-like"/>
</dbReference>
<protein>
    <submittedName>
        <fullName evidence="2">Undecaprenyl-phosphate mannosyltransferase</fullName>
        <ecNumber evidence="2">2.4.1.54</ecNumber>
    </submittedName>
</protein>
<keyword evidence="2" id="KW-0328">Glycosyltransferase</keyword>